<reference evidence="4 5" key="1">
    <citation type="journal article" date="2014" name="Int. J. Syst. Evol. Microbiol.">
        <title>Complete genome sequence of Corynebacterium casei LMG S-19264T (=DSM 44701T), isolated from a smear-ripened cheese.</title>
        <authorList>
            <consortium name="US DOE Joint Genome Institute (JGI-PGF)"/>
            <person name="Walter F."/>
            <person name="Albersmeier A."/>
            <person name="Kalinowski J."/>
            <person name="Ruckert C."/>
        </authorList>
    </citation>
    <scope>NUCLEOTIDE SEQUENCE [LARGE SCALE GENOMIC DNA]</scope>
    <source>
        <strain evidence="4 5">KCTC 23968</strain>
    </source>
</reference>
<sequence>MTDFSAARDAMVESQIRTSDVTDLALLAAFRTTPRELFVPTARKALSYSDRHIETDEGRTMLAPRDLAKMIQAADIQNTDVVLDLGCGRGYSTAILAQLAETVVGVETDETAVARATELLVDADVSNAAVVQGDLKSGAAEHGPFDVIFVGGAVSAVHQPWFKQLANGGRLVCITQNGPIGRVSVFTKSDSAVGERIAFDASAPYLPGFEPKAEFVF</sequence>
<evidence type="ECO:0000313" key="4">
    <source>
        <dbReference type="EMBL" id="GGX57148.1"/>
    </source>
</evidence>
<dbReference type="GO" id="GO:0004719">
    <property type="term" value="F:protein-L-isoaspartate (D-aspartate) O-methyltransferase activity"/>
    <property type="evidence" value="ECO:0007669"/>
    <property type="project" value="InterPro"/>
</dbReference>
<dbReference type="RefSeq" id="WP_189580279.1">
    <property type="nucleotide sequence ID" value="NZ_BMYV01000001.1"/>
</dbReference>
<dbReference type="Gene3D" id="3.40.50.150">
    <property type="entry name" value="Vaccinia Virus protein VP39"/>
    <property type="match status" value="1"/>
</dbReference>
<name>A0A918KCJ5_9PROT</name>
<dbReference type="SUPFAM" id="SSF53335">
    <property type="entry name" value="S-adenosyl-L-methionine-dependent methyltransferases"/>
    <property type="match status" value="1"/>
</dbReference>
<evidence type="ECO:0000313" key="5">
    <source>
        <dbReference type="Proteomes" id="UP000600865"/>
    </source>
</evidence>
<evidence type="ECO:0000256" key="2">
    <source>
        <dbReference type="ARBA" id="ARBA00013346"/>
    </source>
</evidence>
<dbReference type="CDD" id="cd02440">
    <property type="entry name" value="AdoMet_MTases"/>
    <property type="match status" value="1"/>
</dbReference>
<dbReference type="PANTHER" id="PTHR11579">
    <property type="entry name" value="PROTEIN-L-ISOASPARTATE O-METHYLTRANSFERASE"/>
    <property type="match status" value="1"/>
</dbReference>
<dbReference type="EMBL" id="BMYV01000001">
    <property type="protein sequence ID" value="GGX57148.1"/>
    <property type="molecule type" value="Genomic_DNA"/>
</dbReference>
<comment type="similarity">
    <text evidence="1">Belongs to the methyltransferase superfamily. L-isoaspartyl/D-aspartyl protein methyltransferase family.</text>
</comment>
<accession>A0A918KCJ5</accession>
<proteinExistence type="inferred from homology"/>
<dbReference type="Proteomes" id="UP000600865">
    <property type="component" value="Unassembled WGS sequence"/>
</dbReference>
<evidence type="ECO:0000256" key="3">
    <source>
        <dbReference type="ARBA" id="ARBA00030757"/>
    </source>
</evidence>
<dbReference type="GO" id="GO:0005737">
    <property type="term" value="C:cytoplasm"/>
    <property type="evidence" value="ECO:0007669"/>
    <property type="project" value="TreeGrafter"/>
</dbReference>
<dbReference type="AlphaFoldDB" id="A0A918KCJ5"/>
<protein>
    <recommendedName>
        <fullName evidence="2">Protein-L-isoaspartate O-methyltransferase</fullName>
    </recommendedName>
    <alternativeName>
        <fullName evidence="3">Protein L-isoaspartyl methyltransferase</fullName>
    </alternativeName>
</protein>
<organism evidence="4 5">
    <name type="scientific">Litorimonas cladophorae</name>
    <dbReference type="NCBI Taxonomy" id="1220491"/>
    <lineage>
        <taxon>Bacteria</taxon>
        <taxon>Pseudomonadati</taxon>
        <taxon>Pseudomonadota</taxon>
        <taxon>Alphaproteobacteria</taxon>
        <taxon>Maricaulales</taxon>
        <taxon>Robiginitomaculaceae</taxon>
    </lineage>
</organism>
<dbReference type="InterPro" id="IPR029063">
    <property type="entry name" value="SAM-dependent_MTases_sf"/>
</dbReference>
<dbReference type="InterPro" id="IPR000682">
    <property type="entry name" value="PCMT"/>
</dbReference>
<keyword evidence="5" id="KW-1185">Reference proteome</keyword>
<comment type="caution">
    <text evidence="4">The sequence shown here is derived from an EMBL/GenBank/DDBJ whole genome shotgun (WGS) entry which is preliminary data.</text>
</comment>
<gene>
    <name evidence="4" type="ORF">GCM10011309_02590</name>
</gene>
<dbReference type="Pfam" id="PF01135">
    <property type="entry name" value="PCMT"/>
    <property type="match status" value="1"/>
</dbReference>
<evidence type="ECO:0000256" key="1">
    <source>
        <dbReference type="ARBA" id="ARBA00005369"/>
    </source>
</evidence>
<dbReference type="PANTHER" id="PTHR11579:SF18">
    <property type="entry name" value="PROTEIN-L-ISOASPARTATE O-METHYLTRANSFERASE"/>
    <property type="match status" value="1"/>
</dbReference>